<dbReference type="GO" id="GO:0008757">
    <property type="term" value="F:S-adenosylmethionine-dependent methyltransferase activity"/>
    <property type="evidence" value="ECO:0007669"/>
    <property type="project" value="InterPro"/>
</dbReference>
<keyword evidence="2" id="KW-0808">Transferase</keyword>
<evidence type="ECO:0000313" key="2">
    <source>
        <dbReference type="EMBL" id="WAG61008.1"/>
    </source>
</evidence>
<evidence type="ECO:0000313" key="3">
    <source>
        <dbReference type="Proteomes" id="UP001164733"/>
    </source>
</evidence>
<dbReference type="RefSeq" id="WP_216119758.1">
    <property type="nucleotide sequence ID" value="NZ_CP086239.1"/>
</dbReference>
<accession>A0AA47ELY2</accession>
<reference evidence="2" key="1">
    <citation type="submission" date="2021-11" db="EMBL/GenBank/DDBJ databases">
        <title>Clostridia strains as spoilage organisms.</title>
        <authorList>
            <person name="Wambui J."/>
            <person name="Stevens M.J.A."/>
            <person name="Stephan R."/>
        </authorList>
    </citation>
    <scope>NUCLEOTIDE SEQUENCE</scope>
    <source>
        <strain evidence="2">CF009</strain>
    </source>
</reference>
<dbReference type="PANTHER" id="PTHR43861">
    <property type="entry name" value="TRANS-ACONITATE 2-METHYLTRANSFERASE-RELATED"/>
    <property type="match status" value="1"/>
</dbReference>
<dbReference type="GO" id="GO:0032259">
    <property type="term" value="P:methylation"/>
    <property type="evidence" value="ECO:0007669"/>
    <property type="project" value="UniProtKB-KW"/>
</dbReference>
<dbReference type="Proteomes" id="UP001164733">
    <property type="component" value="Chromosome"/>
</dbReference>
<dbReference type="InterPro" id="IPR013216">
    <property type="entry name" value="Methyltransf_11"/>
</dbReference>
<dbReference type="AlphaFoldDB" id="A0AA47ELY2"/>
<dbReference type="Pfam" id="PF08241">
    <property type="entry name" value="Methyltransf_11"/>
    <property type="match status" value="1"/>
</dbReference>
<evidence type="ECO:0000259" key="1">
    <source>
        <dbReference type="Pfam" id="PF08241"/>
    </source>
</evidence>
<gene>
    <name evidence="2" type="ORF">LL038_01795</name>
</gene>
<name>A0AA47ELY2_9CLOT</name>
<organism evidence="2 3">
    <name type="scientific">Clostridium estertheticum</name>
    <dbReference type="NCBI Taxonomy" id="238834"/>
    <lineage>
        <taxon>Bacteria</taxon>
        <taxon>Bacillati</taxon>
        <taxon>Bacillota</taxon>
        <taxon>Clostridia</taxon>
        <taxon>Eubacteriales</taxon>
        <taxon>Clostridiaceae</taxon>
        <taxon>Clostridium</taxon>
    </lineage>
</organism>
<dbReference type="PANTHER" id="PTHR43861:SF6">
    <property type="entry name" value="METHYLTRANSFERASE TYPE 11"/>
    <property type="match status" value="1"/>
</dbReference>
<dbReference type="CDD" id="cd02440">
    <property type="entry name" value="AdoMet_MTases"/>
    <property type="match status" value="1"/>
</dbReference>
<protein>
    <submittedName>
        <fullName evidence="2">Methyltransferase domain-containing protein</fullName>
    </submittedName>
</protein>
<sequence length="251" mass="29338">MNNVFKSYLENVKKPWGVMFYRVVWEQLSQITNSKILDFGSGLGITANHLAKNNEVVAIEPNADMVEMRICKNNYKQMIGDIEQLKQQEDSSFDLVVCHNVLEYAEDPKEIFREFYRVLRPNGIISMVKHNHAGRIMSKVIFENNMDEAIRLLNGGVSNVANFGQVNYYNINDITGWIGELDINIEKVLGIRTFFALHPNNEIRYDPIWQEKMFEVEMMVSDIEDYINISFYNHVLLKKTRRIPKAESYRK</sequence>
<dbReference type="EMBL" id="CP086239">
    <property type="protein sequence ID" value="WAG61008.1"/>
    <property type="molecule type" value="Genomic_DNA"/>
</dbReference>
<feature type="domain" description="Methyltransferase type 11" evidence="1">
    <location>
        <begin position="37"/>
        <end position="125"/>
    </location>
</feature>
<keyword evidence="2" id="KW-0489">Methyltransferase</keyword>
<proteinExistence type="predicted"/>